<organism evidence="2 3">
    <name type="scientific">Xanthomonas phage XAJ2</name>
    <dbReference type="NCBI Taxonomy" id="1775249"/>
    <lineage>
        <taxon>Viruses</taxon>
        <taxon>Duplodnaviria</taxon>
        <taxon>Heunggongvirae</taxon>
        <taxon>Uroviricota</taxon>
        <taxon>Caudoviricetes</taxon>
        <taxon>Caudoviricetes incertae sedis</taxon>
        <taxon>Xajduovirus</taxon>
        <taxon>Xajduovirus XAJ2</taxon>
    </lineage>
</organism>
<dbReference type="Proteomes" id="UP000225190">
    <property type="component" value="Segment"/>
</dbReference>
<dbReference type="EMBL" id="KU197014">
    <property type="protein sequence ID" value="AMW36189.1"/>
    <property type="molecule type" value="Genomic_DNA"/>
</dbReference>
<evidence type="ECO:0000256" key="1">
    <source>
        <dbReference type="SAM" id="Phobius"/>
    </source>
</evidence>
<evidence type="ECO:0000313" key="2">
    <source>
        <dbReference type="EMBL" id="AMW36189.1"/>
    </source>
</evidence>
<evidence type="ECO:0000313" key="3">
    <source>
        <dbReference type="Proteomes" id="UP000225190"/>
    </source>
</evidence>
<name>A0A1I9L2K2_9CAUD</name>
<protein>
    <submittedName>
        <fullName evidence="2">Holin</fullName>
    </submittedName>
</protein>
<feature type="transmembrane region" description="Helical" evidence="1">
    <location>
        <begin position="39"/>
        <end position="60"/>
    </location>
</feature>
<feature type="transmembrane region" description="Helical" evidence="1">
    <location>
        <begin position="72"/>
        <end position="94"/>
    </location>
</feature>
<accession>A0A1I9L2K2</accession>
<reference evidence="2 3" key="1">
    <citation type="submission" date="2015-11" db="EMBL/GenBank/DDBJ databases">
        <title>Bacteriophages of Xanthomonas arboricola pv. juglandis: Characterization of two phages.</title>
        <authorList>
            <person name="Domotor D."/>
            <person name="Frank T."/>
            <person name="Rakhely G."/>
            <person name="Doffkay Z."/>
            <person name="Schneider G."/>
            <person name="Kovacs T."/>
        </authorList>
    </citation>
    <scope>NUCLEOTIDE SEQUENCE [LARGE SCALE GENOMIC DNA]</scope>
</reference>
<keyword evidence="1" id="KW-1133">Transmembrane helix</keyword>
<proteinExistence type="predicted"/>
<keyword evidence="1" id="KW-0472">Membrane</keyword>
<keyword evidence="1" id="KW-0812">Transmembrane</keyword>
<sequence length="145" mass="15654">MHSIAWFYVGLIATADAASNALAANARETEWFYLEMTTAYFGVPFNVLMAASFGSLVGVLKNKKDSHSDVIVAFLGSVVLSVFVSVVGPILTGYSYDSTGVQAIVTMMLAYTSQSWGSILLDEIGPAMKEFFKRVNPYSAKDGTK</sequence>
<keyword evidence="3" id="KW-1185">Reference proteome</keyword>